<evidence type="ECO:0000313" key="3">
    <source>
        <dbReference type="Proteomes" id="UP000179441"/>
    </source>
</evidence>
<keyword evidence="1" id="KW-0472">Membrane</keyword>
<dbReference type="AlphaFoldDB" id="A0A1S1LXI6"/>
<dbReference type="EMBL" id="MLIS01000099">
    <property type="protein sequence ID" value="OHU75816.1"/>
    <property type="molecule type" value="Genomic_DNA"/>
</dbReference>
<keyword evidence="1" id="KW-0812">Transmembrane</keyword>
<dbReference type="Proteomes" id="UP000179441">
    <property type="component" value="Unassembled WGS sequence"/>
</dbReference>
<keyword evidence="3" id="KW-1185">Reference proteome</keyword>
<evidence type="ECO:0000256" key="1">
    <source>
        <dbReference type="SAM" id="Phobius"/>
    </source>
</evidence>
<proteinExistence type="predicted"/>
<reference evidence="2 3" key="1">
    <citation type="submission" date="2016-10" db="EMBL/GenBank/DDBJ databases">
        <title>Evaluation of Human, Veterinary and Environmental Mycobacterium chelonae Isolates by Core Genome Phylogenomic Analysis, Targeted Gene Comparison, and Anti-microbial Susceptibility Patterns: A Tale of Mistaken Identities.</title>
        <authorList>
            <person name="Fogelson S.B."/>
            <person name="Camus A.C."/>
            <person name="Lorenz W."/>
            <person name="Vasireddy R."/>
            <person name="Vasireddy S."/>
            <person name="Smith T."/>
            <person name="Brown-Elliott B.A."/>
            <person name="Wallace R.J.Jr."/>
            <person name="Hasan N.A."/>
            <person name="Reischl U."/>
            <person name="Sanchez S."/>
        </authorList>
    </citation>
    <scope>NUCLEOTIDE SEQUENCE [LARGE SCALE GENOMIC DNA]</scope>
    <source>
        <strain evidence="2 3">15518</strain>
    </source>
</reference>
<comment type="caution">
    <text evidence="2">The sequence shown here is derived from an EMBL/GenBank/DDBJ whole genome shotgun (WGS) entry which is preliminary data.</text>
</comment>
<evidence type="ECO:0000313" key="2">
    <source>
        <dbReference type="EMBL" id="OHU75816.1"/>
    </source>
</evidence>
<protein>
    <recommendedName>
        <fullName evidence="4">EamA family transporter</fullName>
    </recommendedName>
</protein>
<name>A0A1S1LXI6_MYCCH</name>
<feature type="transmembrane region" description="Helical" evidence="1">
    <location>
        <begin position="12"/>
        <end position="32"/>
    </location>
</feature>
<keyword evidence="1" id="KW-1133">Transmembrane helix</keyword>
<evidence type="ECO:0008006" key="4">
    <source>
        <dbReference type="Google" id="ProtNLM"/>
    </source>
</evidence>
<organism evidence="2 3">
    <name type="scientific">Mycobacteroides chelonae</name>
    <name type="common">Mycobacterium chelonae</name>
    <dbReference type="NCBI Taxonomy" id="1774"/>
    <lineage>
        <taxon>Bacteria</taxon>
        <taxon>Bacillati</taxon>
        <taxon>Actinomycetota</taxon>
        <taxon>Actinomycetes</taxon>
        <taxon>Mycobacteriales</taxon>
        <taxon>Mycobacteriaceae</taxon>
        <taxon>Mycobacteroides</taxon>
    </lineage>
</organism>
<accession>A0A1S1LXI6</accession>
<dbReference type="RefSeq" id="WP_070915036.1">
    <property type="nucleotide sequence ID" value="NZ_BSAK01000012.1"/>
</dbReference>
<gene>
    <name evidence="2" type="ORF">BKG84_26490</name>
</gene>
<sequence>MDDTSAQRRVVFTAGILSAVIYGVYASIFVAHGGMGRASGNLAVLVLCLVVPLIGFALKKAFPVLREYATGVMLSPFPGAITYLFASLWMAIS</sequence>
<feature type="transmembrane region" description="Helical" evidence="1">
    <location>
        <begin position="38"/>
        <end position="58"/>
    </location>
</feature>
<feature type="transmembrane region" description="Helical" evidence="1">
    <location>
        <begin position="70"/>
        <end position="92"/>
    </location>
</feature>